<dbReference type="Gene3D" id="3.40.630.30">
    <property type="match status" value="1"/>
</dbReference>
<gene>
    <name evidence="4" type="ORF">H8S40_05655</name>
</gene>
<organism evidence="4 5">
    <name type="scientific">Ruminococcus hominis</name>
    <dbReference type="NCBI Taxonomy" id="2763065"/>
    <lineage>
        <taxon>Bacteria</taxon>
        <taxon>Bacillati</taxon>
        <taxon>Bacillota</taxon>
        <taxon>Clostridia</taxon>
        <taxon>Eubacteriales</taxon>
        <taxon>Oscillospiraceae</taxon>
        <taxon>Ruminococcus</taxon>
    </lineage>
</organism>
<dbReference type="EMBL" id="JACOPE010000001">
    <property type="protein sequence ID" value="MBC5683059.1"/>
    <property type="molecule type" value="Genomic_DNA"/>
</dbReference>
<keyword evidence="5" id="KW-1185">Reference proteome</keyword>
<dbReference type="Proteomes" id="UP000631576">
    <property type="component" value="Unassembled WGS sequence"/>
</dbReference>
<evidence type="ECO:0000256" key="2">
    <source>
        <dbReference type="ARBA" id="ARBA00023315"/>
    </source>
</evidence>
<dbReference type="InterPro" id="IPR000182">
    <property type="entry name" value="GNAT_dom"/>
</dbReference>
<evidence type="ECO:0000313" key="5">
    <source>
        <dbReference type="Proteomes" id="UP000631576"/>
    </source>
</evidence>
<dbReference type="PANTHER" id="PTHR10545">
    <property type="entry name" value="DIAMINE N-ACETYLTRANSFERASE"/>
    <property type="match status" value="1"/>
</dbReference>
<evidence type="ECO:0000256" key="1">
    <source>
        <dbReference type="ARBA" id="ARBA00022679"/>
    </source>
</evidence>
<dbReference type="InterPro" id="IPR016181">
    <property type="entry name" value="Acyl_CoA_acyltransferase"/>
</dbReference>
<feature type="domain" description="N-acetyltransferase" evidence="3">
    <location>
        <begin position="1"/>
        <end position="159"/>
    </location>
</feature>
<dbReference type="RefSeq" id="WP_118737066.1">
    <property type="nucleotide sequence ID" value="NZ_JACOPE010000001.1"/>
</dbReference>
<evidence type="ECO:0000259" key="3">
    <source>
        <dbReference type="PROSITE" id="PS51186"/>
    </source>
</evidence>
<dbReference type="PANTHER" id="PTHR10545:SF29">
    <property type="entry name" value="GH14572P-RELATED"/>
    <property type="match status" value="1"/>
</dbReference>
<dbReference type="SUPFAM" id="SSF55729">
    <property type="entry name" value="Acyl-CoA N-acyltransferases (Nat)"/>
    <property type="match status" value="1"/>
</dbReference>
<dbReference type="PROSITE" id="PS51186">
    <property type="entry name" value="GNAT"/>
    <property type="match status" value="1"/>
</dbReference>
<protein>
    <submittedName>
        <fullName evidence="4">GNAT family N-acetyltransferase</fullName>
    </submittedName>
</protein>
<keyword evidence="2" id="KW-0012">Acyltransferase</keyword>
<accession>A0ABR7G6K1</accession>
<reference evidence="4 5" key="1">
    <citation type="submission" date="2020-08" db="EMBL/GenBank/DDBJ databases">
        <title>Genome public.</title>
        <authorList>
            <person name="Liu C."/>
            <person name="Sun Q."/>
        </authorList>
    </citation>
    <scope>NUCLEOTIDE SEQUENCE [LARGE SCALE GENOMIC DNA]</scope>
    <source>
        <strain evidence="4 5">NSJ-13</strain>
    </source>
</reference>
<name>A0ABR7G6K1_9FIRM</name>
<keyword evidence="1" id="KW-0808">Transferase</keyword>
<dbReference type="Pfam" id="PF00583">
    <property type="entry name" value="Acetyltransf_1"/>
    <property type="match status" value="1"/>
</dbReference>
<sequence length="159" mass="18639">MIIRKAKEKDIPRILELLEQVLQIHADIRPDIFIPGTTKYTIDELRELLKHKEKPIYVAVDEDDVCVGYAFCQLQEQPFSNNMVPFKTFFIDDLCVSQEVRGQHVGESLFEYVKNEAKQIGCYEVTLNVWAGNTPAEKFYEKMGMRTKERQMEYILVEK</sequence>
<evidence type="ECO:0000313" key="4">
    <source>
        <dbReference type="EMBL" id="MBC5683059.1"/>
    </source>
</evidence>
<dbReference type="InterPro" id="IPR051016">
    <property type="entry name" value="Diverse_Substrate_AcTransf"/>
</dbReference>
<proteinExistence type="predicted"/>
<dbReference type="CDD" id="cd04301">
    <property type="entry name" value="NAT_SF"/>
    <property type="match status" value="1"/>
</dbReference>
<comment type="caution">
    <text evidence="4">The sequence shown here is derived from an EMBL/GenBank/DDBJ whole genome shotgun (WGS) entry which is preliminary data.</text>
</comment>